<dbReference type="Pfam" id="PF07228">
    <property type="entry name" value="SpoIIE"/>
    <property type="match status" value="1"/>
</dbReference>
<evidence type="ECO:0000256" key="2">
    <source>
        <dbReference type="PROSITE-ProRule" id="PRU00169"/>
    </source>
</evidence>
<dbReference type="SUPFAM" id="SSF52172">
    <property type="entry name" value="CheY-like"/>
    <property type="match status" value="1"/>
</dbReference>
<dbReference type="GO" id="GO:0016791">
    <property type="term" value="F:phosphatase activity"/>
    <property type="evidence" value="ECO:0007669"/>
    <property type="project" value="TreeGrafter"/>
</dbReference>
<dbReference type="SMART" id="SM00331">
    <property type="entry name" value="PP2C_SIG"/>
    <property type="match status" value="1"/>
</dbReference>
<dbReference type="Pfam" id="PF00072">
    <property type="entry name" value="Response_reg"/>
    <property type="match status" value="1"/>
</dbReference>
<reference evidence="4" key="1">
    <citation type="journal article" date="2015" name="PeerJ">
        <title>First genomic representation of candidate bacterial phylum KSB3 points to enhanced environmental sensing as a trigger of wastewater bulking.</title>
        <authorList>
            <person name="Sekiguchi Y."/>
            <person name="Ohashi A."/>
            <person name="Parks D.H."/>
            <person name="Yamauchi T."/>
            <person name="Tyson G.W."/>
            <person name="Hugenholtz P."/>
        </authorList>
    </citation>
    <scope>NUCLEOTIDE SEQUENCE [LARGE SCALE GENOMIC DNA]</scope>
</reference>
<dbReference type="SUPFAM" id="SSF81606">
    <property type="entry name" value="PP2C-like"/>
    <property type="match status" value="1"/>
</dbReference>
<dbReference type="InterPro" id="IPR052016">
    <property type="entry name" value="Bact_Sigma-Reg"/>
</dbReference>
<sequence length="380" mass="43495">MKEDFLILIVDDSRMNRIVLSKSLTHEGYDFIEAENADVALKILEYRKPELILLDVVMPEMSGFDLCRLLKQQESTREIPIIFITTLDSPEDKIRGLELGAVDFITKPFNTAEILARVRTQVTLRRMYRTILETNQRIAKDLETARQIQRNLLPAQEGTIFGKQIAFEYVYIPCDELGGDFFDIYQISDNKLLFYILDVSGHGVASSLITIFTKMFFSVHSQSEDDPCHLLHRLNQQFFRERLTEKYLTIFLGILDLQKNLLTWSSAGQSVAPILYTDDYEEILTMHSFPIGLIESASYVNATCVFPPGASLLMYSDGVTDICIGDGIPIFEEQSLVHYIHTHKSPDNHSMVSSLSSYINHLARTDDFPDDITIFLLRRL</sequence>
<protein>
    <submittedName>
        <fullName evidence="4">Response regulator receiver modulated serine phosphatase</fullName>
    </submittedName>
</protein>
<organism evidence="4">
    <name type="scientific">Vecturithrix granuli</name>
    <dbReference type="NCBI Taxonomy" id="1499967"/>
    <lineage>
        <taxon>Bacteria</taxon>
        <taxon>Candidatus Moduliflexota</taxon>
        <taxon>Candidatus Vecturitrichia</taxon>
        <taxon>Candidatus Vecturitrichales</taxon>
        <taxon>Candidatus Vecturitrichaceae</taxon>
        <taxon>Candidatus Vecturithrix</taxon>
    </lineage>
</organism>
<evidence type="ECO:0000313" key="4">
    <source>
        <dbReference type="EMBL" id="GAK60247.1"/>
    </source>
</evidence>
<dbReference type="PANTHER" id="PTHR43156">
    <property type="entry name" value="STAGE II SPORULATION PROTEIN E-RELATED"/>
    <property type="match status" value="1"/>
</dbReference>
<dbReference type="PANTHER" id="PTHR43156:SF2">
    <property type="entry name" value="STAGE II SPORULATION PROTEIN E"/>
    <property type="match status" value="1"/>
</dbReference>
<dbReference type="EMBL" id="DF820472">
    <property type="protein sequence ID" value="GAK60247.1"/>
    <property type="molecule type" value="Genomic_DNA"/>
</dbReference>
<dbReference type="HOGENOM" id="CLU_000445_43_7_0"/>
<feature type="modified residue" description="4-aspartylphosphate" evidence="2">
    <location>
        <position position="55"/>
    </location>
</feature>
<dbReference type="PROSITE" id="PS50110">
    <property type="entry name" value="RESPONSE_REGULATORY"/>
    <property type="match status" value="1"/>
</dbReference>
<dbReference type="AlphaFoldDB" id="A0A081C6P2"/>
<dbReference type="eggNOG" id="COG3437">
    <property type="taxonomic scope" value="Bacteria"/>
</dbReference>
<accession>A0A081C6P2</accession>
<dbReference type="SMART" id="SM00448">
    <property type="entry name" value="REC"/>
    <property type="match status" value="1"/>
</dbReference>
<proteinExistence type="predicted"/>
<dbReference type="InterPro" id="IPR001932">
    <property type="entry name" value="PPM-type_phosphatase-like_dom"/>
</dbReference>
<evidence type="ECO:0000256" key="1">
    <source>
        <dbReference type="ARBA" id="ARBA00022801"/>
    </source>
</evidence>
<evidence type="ECO:0000259" key="3">
    <source>
        <dbReference type="PROSITE" id="PS50110"/>
    </source>
</evidence>
<dbReference type="Proteomes" id="UP000030661">
    <property type="component" value="Unassembled WGS sequence"/>
</dbReference>
<dbReference type="InterPro" id="IPR011006">
    <property type="entry name" value="CheY-like_superfamily"/>
</dbReference>
<name>A0A081C6P2_VECG1</name>
<gene>
    <name evidence="4" type="ORF">U27_00138</name>
</gene>
<dbReference type="InterPro" id="IPR036457">
    <property type="entry name" value="PPM-type-like_dom_sf"/>
</dbReference>
<evidence type="ECO:0000313" key="5">
    <source>
        <dbReference type="Proteomes" id="UP000030661"/>
    </source>
</evidence>
<dbReference type="Gene3D" id="3.40.50.2300">
    <property type="match status" value="1"/>
</dbReference>
<keyword evidence="2" id="KW-0597">Phosphoprotein</keyword>
<dbReference type="STRING" id="1499967.U27_00138"/>
<dbReference type="GO" id="GO:0000160">
    <property type="term" value="P:phosphorelay signal transduction system"/>
    <property type="evidence" value="ECO:0007669"/>
    <property type="project" value="InterPro"/>
</dbReference>
<dbReference type="eggNOG" id="COG2208">
    <property type="taxonomic scope" value="Bacteria"/>
</dbReference>
<keyword evidence="1" id="KW-0378">Hydrolase</keyword>
<dbReference type="Gene3D" id="3.60.40.10">
    <property type="entry name" value="PPM-type phosphatase domain"/>
    <property type="match status" value="1"/>
</dbReference>
<feature type="domain" description="Response regulatory" evidence="3">
    <location>
        <begin position="6"/>
        <end position="122"/>
    </location>
</feature>
<dbReference type="InterPro" id="IPR001789">
    <property type="entry name" value="Sig_transdc_resp-reg_receiver"/>
</dbReference>
<keyword evidence="5" id="KW-1185">Reference proteome</keyword>